<dbReference type="Proteomes" id="UP000660381">
    <property type="component" value="Unassembled WGS sequence"/>
</dbReference>
<dbReference type="InterPro" id="IPR023214">
    <property type="entry name" value="HAD_sf"/>
</dbReference>
<dbReference type="InterPro" id="IPR036736">
    <property type="entry name" value="ACP-like_sf"/>
</dbReference>
<dbReference type="RefSeq" id="WP_190908917.1">
    <property type="nucleotide sequence ID" value="NZ_JACJTQ010000061.1"/>
</dbReference>
<sequence>MKLIKILSVLIIETIKFLYPLFLVVIAALLDAWIISSIFPEPNTLVIVAIFPILYFFWLLTFISLSALLTKLLFLSVNKPRFSEINVLKDLLLLIKLSPVSISYKLMLVLDTLPLVNYFKLNPTGWKWLRNLVMQAYSPKVHIGKNSVVVTWPQDPDLTYIGNNVVIGSECHLVAHALNTSDGKVKYISEPITIGDRTTIGGNSRIGMGVKIEEDAIVEVGSNVIPFTRIGRGEVWGGNPAVLLRKRNELGDESKAKSSLQPIALSELNEIISNAIRLLPEEISDDLNSENCMAWDSLAKMSIAASLYDRFSVRIPAQDIFNLNSRQSIKQLINLHTDNKLPNSLATATALSKDPEIPINPELFPLYDPDQVTQVLARRFRESIAESDKKIIIAASFTAQPLGSTLDLWCRAFGIPFSVEFGEFNQLETTLLSPDSLFVNNINGLNVVLTRPEDLISDGDQDGLIRSSQLLDAIRSYVAKKKGLIVSNLPPAVSPFFYGKYQQVDKLRFWWQEKLEKIEGIHILDFAQVVEEIGRQNSQDASLEAIARAPYSQAVYQQLGITLTRLTHRILLPAKKVIALDCDGILWGGIVGEDGIDGIILSDDYPGRSFRLFQEMILDIKKRGILLVLVSKNEEADVWNVFDNHPEMLLRRSDIAAYRINWNAKSVNVRELSKELNVGLDSFVFVDDSPIECLEVEVNVPEVTVVRMPKQLENYVKHFSQLWCFDSCNITIEDTIRTELITQEQERRELQKSISNLESYLESLQLVVEIRTAQERDLPRVAQLTQKTNQFNLSLIRRSLPEIQDIYTSCSIIVLNLKDRFGDYGLVGAAIVKKNDEGLFIDTFLISCRALGRGVEQSFLVSIFDLAEQQGLKTIIAPYCSGQRNEQVKTFLLKMGFSQNQSSVLKAQVANAPEKLGYIKMQLRLPEFV</sequence>
<proteinExistence type="predicted"/>
<dbReference type="Gene3D" id="2.160.10.10">
    <property type="entry name" value="Hexapeptide repeat proteins"/>
    <property type="match status" value="1"/>
</dbReference>
<dbReference type="EMBL" id="JACJTQ010000061">
    <property type="protein sequence ID" value="MBD2694790.1"/>
    <property type="molecule type" value="Genomic_DNA"/>
</dbReference>
<dbReference type="SUPFAM" id="SSF55729">
    <property type="entry name" value="Acyl-CoA N-acyltransferases (Nat)"/>
    <property type="match status" value="1"/>
</dbReference>
<name>A0ABR8JBB9_9NOST</name>
<comment type="caution">
    <text evidence="3">The sequence shown here is derived from an EMBL/GenBank/DDBJ whole genome shotgun (WGS) entry which is preliminary data.</text>
</comment>
<protein>
    <submittedName>
        <fullName evidence="3">HAD-IIIC family phosphatase</fullName>
    </submittedName>
</protein>
<keyword evidence="1" id="KW-0175">Coiled coil</keyword>
<evidence type="ECO:0000256" key="2">
    <source>
        <dbReference type="SAM" id="Phobius"/>
    </source>
</evidence>
<feature type="transmembrane region" description="Helical" evidence="2">
    <location>
        <begin position="21"/>
        <end position="39"/>
    </location>
</feature>
<keyword evidence="2" id="KW-0472">Membrane</keyword>
<dbReference type="InterPro" id="IPR036412">
    <property type="entry name" value="HAD-like_sf"/>
</dbReference>
<feature type="transmembrane region" description="Helical" evidence="2">
    <location>
        <begin position="45"/>
        <end position="70"/>
    </location>
</feature>
<dbReference type="SUPFAM" id="SSF56784">
    <property type="entry name" value="HAD-like"/>
    <property type="match status" value="1"/>
</dbReference>
<gene>
    <name evidence="3" type="ORF">H6G68_24150</name>
</gene>
<dbReference type="InterPro" id="IPR036514">
    <property type="entry name" value="SGNH_hydro_sf"/>
</dbReference>
<dbReference type="PANTHER" id="PTHR13061:SF29">
    <property type="entry name" value="GAMMA CARBONIC ANHYDRASE-LIKE 1, MITOCHONDRIAL-RELATED"/>
    <property type="match status" value="1"/>
</dbReference>
<dbReference type="InterPro" id="IPR010033">
    <property type="entry name" value="HAD_SF_ppase_IIIC"/>
</dbReference>
<keyword evidence="2" id="KW-0812">Transmembrane</keyword>
<dbReference type="Gene3D" id="1.10.1200.10">
    <property type="entry name" value="ACP-like"/>
    <property type="match status" value="1"/>
</dbReference>
<dbReference type="PANTHER" id="PTHR13061">
    <property type="entry name" value="DYNACTIN SUBUNIT P25"/>
    <property type="match status" value="1"/>
</dbReference>
<dbReference type="InterPro" id="IPR010037">
    <property type="entry name" value="FkbH_domain"/>
</dbReference>
<reference evidence="3 4" key="1">
    <citation type="journal article" date="2020" name="ISME J.">
        <title>Comparative genomics reveals insights into cyanobacterial evolution and habitat adaptation.</title>
        <authorList>
            <person name="Chen M.Y."/>
            <person name="Teng W.K."/>
            <person name="Zhao L."/>
            <person name="Hu C.X."/>
            <person name="Zhou Y.K."/>
            <person name="Han B.P."/>
            <person name="Song L.R."/>
            <person name="Shu W.S."/>
        </authorList>
    </citation>
    <scope>NUCLEOTIDE SEQUENCE [LARGE SCALE GENOMIC DNA]</scope>
    <source>
        <strain evidence="3 4">FACHB-362</strain>
    </source>
</reference>
<evidence type="ECO:0000313" key="4">
    <source>
        <dbReference type="Proteomes" id="UP000660381"/>
    </source>
</evidence>
<dbReference type="Gene3D" id="3.40.50.1000">
    <property type="entry name" value="HAD superfamily/HAD-like"/>
    <property type="match status" value="1"/>
</dbReference>
<evidence type="ECO:0000256" key="1">
    <source>
        <dbReference type="SAM" id="Coils"/>
    </source>
</evidence>
<dbReference type="InterPro" id="IPR050484">
    <property type="entry name" value="Transf_Hexapept/Carb_Anhydrase"/>
</dbReference>
<dbReference type="SUPFAM" id="SSF47336">
    <property type="entry name" value="ACP-like"/>
    <property type="match status" value="1"/>
</dbReference>
<accession>A0ABR8JBB9</accession>
<dbReference type="NCBIfam" id="TIGR01681">
    <property type="entry name" value="HAD-SF-IIIC"/>
    <property type="match status" value="1"/>
</dbReference>
<dbReference type="InterPro" id="IPR016181">
    <property type="entry name" value="Acyl_CoA_acyltransferase"/>
</dbReference>
<keyword evidence="4" id="KW-1185">Reference proteome</keyword>
<organism evidence="3 4">
    <name type="scientific">Anabaena catenula FACHB-362</name>
    <dbReference type="NCBI Taxonomy" id="2692877"/>
    <lineage>
        <taxon>Bacteria</taxon>
        <taxon>Bacillati</taxon>
        <taxon>Cyanobacteriota</taxon>
        <taxon>Cyanophyceae</taxon>
        <taxon>Nostocales</taxon>
        <taxon>Nostocaceae</taxon>
        <taxon>Anabaena</taxon>
    </lineage>
</organism>
<dbReference type="NCBIfam" id="TIGR01686">
    <property type="entry name" value="FkbH"/>
    <property type="match status" value="1"/>
</dbReference>
<dbReference type="SUPFAM" id="SSF51161">
    <property type="entry name" value="Trimeric LpxA-like enzymes"/>
    <property type="match status" value="1"/>
</dbReference>
<evidence type="ECO:0000313" key="3">
    <source>
        <dbReference type="EMBL" id="MBD2694790.1"/>
    </source>
</evidence>
<dbReference type="Gene3D" id="3.40.630.30">
    <property type="match status" value="1"/>
</dbReference>
<keyword evidence="2" id="KW-1133">Transmembrane helix</keyword>
<dbReference type="Gene3D" id="3.40.50.1110">
    <property type="entry name" value="SGNH hydrolase"/>
    <property type="match status" value="1"/>
</dbReference>
<dbReference type="InterPro" id="IPR011004">
    <property type="entry name" value="Trimer_LpxA-like_sf"/>
</dbReference>
<feature type="coiled-coil region" evidence="1">
    <location>
        <begin position="740"/>
        <end position="767"/>
    </location>
</feature>